<keyword evidence="10" id="KW-0843">Virulence</keyword>
<evidence type="ECO:0000256" key="3">
    <source>
        <dbReference type="ARBA" id="ARBA00005988"/>
    </source>
</evidence>
<dbReference type="KEGG" id="aplc:110982245"/>
<keyword evidence="13" id="KW-1015">Disulfide bond</keyword>
<dbReference type="FunFam" id="3.40.630.10:FF:000056">
    <property type="entry name" value="Zinc carboxypeptidase"/>
    <property type="match status" value="1"/>
</dbReference>
<evidence type="ECO:0000256" key="11">
    <source>
        <dbReference type="ARBA" id="ARBA00023049"/>
    </source>
</evidence>
<dbReference type="GO" id="GO:0008270">
    <property type="term" value="F:zinc ion binding"/>
    <property type="evidence" value="ECO:0007669"/>
    <property type="project" value="InterPro"/>
</dbReference>
<evidence type="ECO:0000256" key="15">
    <source>
        <dbReference type="SAM" id="SignalP"/>
    </source>
</evidence>
<name>A0A8B7YU56_ACAPL</name>
<feature type="chain" id="PRO_5034675110" evidence="15">
    <location>
        <begin position="22"/>
        <end position="425"/>
    </location>
</feature>
<dbReference type="PANTHER" id="PTHR11705:SF143">
    <property type="entry name" value="SLL0236 PROTEIN"/>
    <property type="match status" value="1"/>
</dbReference>
<dbReference type="FunFam" id="3.30.70.340:FF:000002">
    <property type="entry name" value="Carboxypeptidase A"/>
    <property type="match status" value="1"/>
</dbReference>
<keyword evidence="6" id="KW-0479">Metal-binding</keyword>
<evidence type="ECO:0000256" key="5">
    <source>
        <dbReference type="ARBA" id="ARBA00022670"/>
    </source>
</evidence>
<evidence type="ECO:0000256" key="9">
    <source>
        <dbReference type="ARBA" id="ARBA00022833"/>
    </source>
</evidence>
<keyword evidence="12" id="KW-0865">Zymogen</keyword>
<dbReference type="InterPro" id="IPR000834">
    <property type="entry name" value="Peptidase_M14"/>
</dbReference>
<feature type="active site" description="Proton donor/acceptor" evidence="14">
    <location>
        <position position="388"/>
    </location>
</feature>
<evidence type="ECO:0000256" key="2">
    <source>
        <dbReference type="ARBA" id="ARBA00003091"/>
    </source>
</evidence>
<dbReference type="PROSITE" id="PS00132">
    <property type="entry name" value="CARBOXYPEPT_ZN_1"/>
    <property type="match status" value="1"/>
</dbReference>
<dbReference type="PANTHER" id="PTHR11705">
    <property type="entry name" value="PROTEASE FAMILY M14 CARBOXYPEPTIDASE A,B"/>
    <property type="match status" value="1"/>
</dbReference>
<dbReference type="Proteomes" id="UP000694845">
    <property type="component" value="Unplaced"/>
</dbReference>
<evidence type="ECO:0000256" key="1">
    <source>
        <dbReference type="ARBA" id="ARBA00001947"/>
    </source>
</evidence>
<evidence type="ECO:0000256" key="12">
    <source>
        <dbReference type="ARBA" id="ARBA00023145"/>
    </source>
</evidence>
<sequence>MRVLFILAVVVVVTGVKRYDGFKVLRVTPKDESDVAWIRKLELQSLVEIWNSLRRSNHPVDVMVTPANQVQVTGLLADRGLDYTVMIGDVQAQLDRQAVAPDTPPGASTAALADFQYDIYHTHDQIQQWVSDMATEHSIVSKFTLTQSYEGRDINGIKISTGVGDPNKPIVWFEGGIHAREWISPATVMFISKSLVEDYYNGVTNVVNILDGFDIHIVPSLNVDGYVYSHTDDRLWRKTRSDLLPEFGCIGADPNRNWPYEWGGRGATPWPCSLTFRGREPLSEVEIRAVVDYLTALRDSGREIKMFIDWHSYSQLWMAPWSYSAEAPLPPDADDQDLLAGAAITALESKHGTKYDKGGSARLLYEAAGASCDWAYATLGAKYSYVVELRDTGKFGFVLPPEQILPTGEESYAGIVAGLEYALTH</sequence>
<dbReference type="GO" id="GO:0006508">
    <property type="term" value="P:proteolysis"/>
    <property type="evidence" value="ECO:0007669"/>
    <property type="project" value="UniProtKB-KW"/>
</dbReference>
<evidence type="ECO:0000256" key="13">
    <source>
        <dbReference type="ARBA" id="ARBA00023157"/>
    </source>
</evidence>
<evidence type="ECO:0000256" key="14">
    <source>
        <dbReference type="PROSITE-ProRule" id="PRU01379"/>
    </source>
</evidence>
<dbReference type="PROSITE" id="PS52035">
    <property type="entry name" value="PEPTIDASE_M14"/>
    <property type="match status" value="1"/>
</dbReference>
<evidence type="ECO:0000256" key="8">
    <source>
        <dbReference type="ARBA" id="ARBA00022801"/>
    </source>
</evidence>
<dbReference type="Gene3D" id="3.30.70.340">
    <property type="entry name" value="Metallocarboxypeptidase-like"/>
    <property type="match status" value="1"/>
</dbReference>
<dbReference type="GeneID" id="110982245"/>
<accession>A0A8B7YU56</accession>
<keyword evidence="7 15" id="KW-0732">Signal</keyword>
<dbReference type="GO" id="GO:0005615">
    <property type="term" value="C:extracellular space"/>
    <property type="evidence" value="ECO:0007669"/>
    <property type="project" value="TreeGrafter"/>
</dbReference>
<feature type="signal peptide" evidence="15">
    <location>
        <begin position="1"/>
        <end position="21"/>
    </location>
</feature>
<organism evidence="17 18">
    <name type="scientific">Acanthaster planci</name>
    <name type="common">Crown-of-thorns starfish</name>
    <dbReference type="NCBI Taxonomy" id="133434"/>
    <lineage>
        <taxon>Eukaryota</taxon>
        <taxon>Metazoa</taxon>
        <taxon>Echinodermata</taxon>
        <taxon>Eleutherozoa</taxon>
        <taxon>Asterozoa</taxon>
        <taxon>Asteroidea</taxon>
        <taxon>Valvatacea</taxon>
        <taxon>Valvatida</taxon>
        <taxon>Acanthasteridae</taxon>
        <taxon>Acanthaster</taxon>
    </lineage>
</organism>
<evidence type="ECO:0000313" key="18">
    <source>
        <dbReference type="RefSeq" id="XP_022096232.1"/>
    </source>
</evidence>
<dbReference type="SUPFAM" id="SSF53187">
    <property type="entry name" value="Zn-dependent exopeptidases"/>
    <property type="match status" value="1"/>
</dbReference>
<evidence type="ECO:0000259" key="16">
    <source>
        <dbReference type="PROSITE" id="PS52035"/>
    </source>
</evidence>
<keyword evidence="11" id="KW-0482">Metalloprotease</keyword>
<evidence type="ECO:0000313" key="17">
    <source>
        <dbReference type="Proteomes" id="UP000694845"/>
    </source>
</evidence>
<dbReference type="AlphaFoldDB" id="A0A8B7YU56"/>
<dbReference type="PRINTS" id="PR00765">
    <property type="entry name" value="CRBOXYPTASEA"/>
</dbReference>
<feature type="domain" description="Peptidase M14" evidence="16">
    <location>
        <begin position="119"/>
        <end position="422"/>
    </location>
</feature>
<evidence type="ECO:0000256" key="6">
    <source>
        <dbReference type="ARBA" id="ARBA00022723"/>
    </source>
</evidence>
<dbReference type="SUPFAM" id="SSF54897">
    <property type="entry name" value="Protease propeptides/inhibitors"/>
    <property type="match status" value="1"/>
</dbReference>
<dbReference type="OrthoDB" id="3626597at2759"/>
<dbReference type="GO" id="GO:0004181">
    <property type="term" value="F:metallocarboxypeptidase activity"/>
    <property type="evidence" value="ECO:0007669"/>
    <property type="project" value="InterPro"/>
</dbReference>
<dbReference type="InterPro" id="IPR057246">
    <property type="entry name" value="CARBOXYPEPT_ZN_1"/>
</dbReference>
<keyword evidence="17" id="KW-1185">Reference proteome</keyword>
<keyword evidence="4" id="KW-0121">Carboxypeptidase</keyword>
<proteinExistence type="inferred from homology"/>
<evidence type="ECO:0000256" key="10">
    <source>
        <dbReference type="ARBA" id="ARBA00023026"/>
    </source>
</evidence>
<dbReference type="SMART" id="SM00631">
    <property type="entry name" value="Zn_pept"/>
    <property type="match status" value="1"/>
</dbReference>
<evidence type="ECO:0000256" key="7">
    <source>
        <dbReference type="ARBA" id="ARBA00022729"/>
    </source>
</evidence>
<protein>
    <submittedName>
        <fullName evidence="18">Carboxypeptidase B-like</fullName>
    </submittedName>
</protein>
<comment type="similarity">
    <text evidence="3 14">Belongs to the peptidase M14 family.</text>
</comment>
<keyword evidence="5" id="KW-0645">Protease</keyword>
<keyword evidence="8" id="KW-0378">Hydrolase</keyword>
<evidence type="ECO:0000256" key="4">
    <source>
        <dbReference type="ARBA" id="ARBA00022645"/>
    </source>
</evidence>
<keyword evidence="9" id="KW-0862">Zinc</keyword>
<reference evidence="18" key="1">
    <citation type="submission" date="2025-08" db="UniProtKB">
        <authorList>
            <consortium name="RefSeq"/>
        </authorList>
    </citation>
    <scope>IDENTIFICATION</scope>
</reference>
<dbReference type="RefSeq" id="XP_022096232.1">
    <property type="nucleotide sequence ID" value="XM_022240540.1"/>
</dbReference>
<dbReference type="CDD" id="cd03860">
    <property type="entry name" value="M14_CP_A-B_like"/>
    <property type="match status" value="1"/>
</dbReference>
<dbReference type="Gene3D" id="3.40.630.10">
    <property type="entry name" value="Zn peptidases"/>
    <property type="match status" value="1"/>
</dbReference>
<dbReference type="Pfam" id="PF00246">
    <property type="entry name" value="Peptidase_M14"/>
    <property type="match status" value="1"/>
</dbReference>
<dbReference type="OMA" id="ANGMMIT"/>
<gene>
    <name evidence="18" type="primary">LOC110982245</name>
</gene>
<comment type="function">
    <text evidence="2">Extracellular metalloprotease that contributes to pathogenicity.</text>
</comment>
<dbReference type="InterPro" id="IPR036990">
    <property type="entry name" value="M14A-like_propep"/>
</dbReference>
<comment type="cofactor">
    <cofactor evidence="1">
        <name>Zn(2+)</name>
        <dbReference type="ChEBI" id="CHEBI:29105"/>
    </cofactor>
</comment>
<dbReference type="Pfam" id="PF02244">
    <property type="entry name" value="Propep_M14"/>
    <property type="match status" value="1"/>
</dbReference>
<dbReference type="InterPro" id="IPR003146">
    <property type="entry name" value="M14A_act_pep"/>
</dbReference>